<evidence type="ECO:0000313" key="1">
    <source>
        <dbReference type="EMBL" id="KAJ9580376.1"/>
    </source>
</evidence>
<sequence>NIKNDGKIEFLEKQLALRWNIHNEECFQSDFRESSLKPYFYPLNQFDLLQGANRAEGMLYCFENTWEK</sequence>
<name>A0AAD8E836_DIPPU</name>
<keyword evidence="2" id="KW-1185">Reference proteome</keyword>
<protein>
    <submittedName>
        <fullName evidence="1">Uncharacterized protein</fullName>
    </submittedName>
</protein>
<feature type="non-terminal residue" evidence="1">
    <location>
        <position position="68"/>
    </location>
</feature>
<feature type="non-terminal residue" evidence="1">
    <location>
        <position position="1"/>
    </location>
</feature>
<gene>
    <name evidence="1" type="ORF">L9F63_003969</name>
</gene>
<reference evidence="1" key="1">
    <citation type="journal article" date="2023" name="IScience">
        <title>Live-bearing cockroach genome reveals convergent evolutionary mechanisms linked to viviparity in insects and beyond.</title>
        <authorList>
            <person name="Fouks B."/>
            <person name="Harrison M.C."/>
            <person name="Mikhailova A.A."/>
            <person name="Marchal E."/>
            <person name="English S."/>
            <person name="Carruthers M."/>
            <person name="Jennings E.C."/>
            <person name="Chiamaka E.L."/>
            <person name="Frigard R.A."/>
            <person name="Pippel M."/>
            <person name="Attardo G.M."/>
            <person name="Benoit J.B."/>
            <person name="Bornberg-Bauer E."/>
            <person name="Tobe S.S."/>
        </authorList>
    </citation>
    <scope>NUCLEOTIDE SEQUENCE</scope>
    <source>
        <strain evidence="1">Stay&amp;Tobe</strain>
    </source>
</reference>
<proteinExistence type="predicted"/>
<accession>A0AAD8E836</accession>
<evidence type="ECO:0000313" key="2">
    <source>
        <dbReference type="Proteomes" id="UP001233999"/>
    </source>
</evidence>
<dbReference type="AlphaFoldDB" id="A0AAD8E836"/>
<dbReference type="EMBL" id="JASPKZ010008344">
    <property type="protein sequence ID" value="KAJ9580376.1"/>
    <property type="molecule type" value="Genomic_DNA"/>
</dbReference>
<comment type="caution">
    <text evidence="1">The sequence shown here is derived from an EMBL/GenBank/DDBJ whole genome shotgun (WGS) entry which is preliminary data.</text>
</comment>
<reference evidence="1" key="2">
    <citation type="submission" date="2023-05" db="EMBL/GenBank/DDBJ databases">
        <authorList>
            <person name="Fouks B."/>
        </authorList>
    </citation>
    <scope>NUCLEOTIDE SEQUENCE</scope>
    <source>
        <strain evidence="1">Stay&amp;Tobe</strain>
        <tissue evidence="1">Testes</tissue>
    </source>
</reference>
<organism evidence="1 2">
    <name type="scientific">Diploptera punctata</name>
    <name type="common">Pacific beetle cockroach</name>
    <dbReference type="NCBI Taxonomy" id="6984"/>
    <lineage>
        <taxon>Eukaryota</taxon>
        <taxon>Metazoa</taxon>
        <taxon>Ecdysozoa</taxon>
        <taxon>Arthropoda</taxon>
        <taxon>Hexapoda</taxon>
        <taxon>Insecta</taxon>
        <taxon>Pterygota</taxon>
        <taxon>Neoptera</taxon>
        <taxon>Polyneoptera</taxon>
        <taxon>Dictyoptera</taxon>
        <taxon>Blattodea</taxon>
        <taxon>Blaberoidea</taxon>
        <taxon>Blaberidae</taxon>
        <taxon>Diplopterinae</taxon>
        <taxon>Diploptera</taxon>
    </lineage>
</organism>
<dbReference type="Proteomes" id="UP001233999">
    <property type="component" value="Unassembled WGS sequence"/>
</dbReference>